<gene>
    <name evidence="1" type="ORF">NCTC9426_02542</name>
</gene>
<dbReference type="Proteomes" id="UP000254133">
    <property type="component" value="Unassembled WGS sequence"/>
</dbReference>
<evidence type="ECO:0000313" key="1">
    <source>
        <dbReference type="EMBL" id="STY93808.1"/>
    </source>
</evidence>
<name>A0A378Q0T4_MORBO</name>
<protein>
    <submittedName>
        <fullName evidence="1">Uncharacterized protein</fullName>
    </submittedName>
</protein>
<accession>A0A378Q0T4</accession>
<evidence type="ECO:0000313" key="2">
    <source>
        <dbReference type="Proteomes" id="UP000254133"/>
    </source>
</evidence>
<organism evidence="1 2">
    <name type="scientific">Moraxella bovis</name>
    <dbReference type="NCBI Taxonomy" id="476"/>
    <lineage>
        <taxon>Bacteria</taxon>
        <taxon>Pseudomonadati</taxon>
        <taxon>Pseudomonadota</taxon>
        <taxon>Gammaproteobacteria</taxon>
        <taxon>Moraxellales</taxon>
        <taxon>Moraxellaceae</taxon>
        <taxon>Moraxella</taxon>
    </lineage>
</organism>
<sequence length="116" mass="13496">MIVEFSDNFKACMPTFDDETRQIILAFASYVRQYGLRGLIGRNKPSIPKSLRTKQQRADFAYVQKHCLWHYHIGIPEYVGDDGDMTSEYVLHYQRFDDRIVLVGLSAHPPFMLPNV</sequence>
<proteinExistence type="predicted"/>
<dbReference type="EMBL" id="UGPZ01000003">
    <property type="protein sequence ID" value="STY93808.1"/>
    <property type="molecule type" value="Genomic_DNA"/>
</dbReference>
<reference evidence="1 2" key="1">
    <citation type="submission" date="2018-06" db="EMBL/GenBank/DDBJ databases">
        <authorList>
            <consortium name="Pathogen Informatics"/>
            <person name="Doyle S."/>
        </authorList>
    </citation>
    <scope>NUCLEOTIDE SEQUENCE [LARGE SCALE GENOMIC DNA]</scope>
    <source>
        <strain evidence="1 2">NCTC9426</strain>
    </source>
</reference>
<dbReference type="AlphaFoldDB" id="A0A378Q0T4"/>
<dbReference type="RefSeq" id="WP_115369993.1">
    <property type="nucleotide sequence ID" value="NZ_UGPZ01000003.1"/>
</dbReference>